<gene>
    <name evidence="1" type="ORF">C7N83_06440</name>
</gene>
<evidence type="ECO:0000313" key="2">
    <source>
        <dbReference type="Proteomes" id="UP000241868"/>
    </source>
</evidence>
<evidence type="ECO:0000313" key="1">
    <source>
        <dbReference type="EMBL" id="PSJ80433.1"/>
    </source>
</evidence>
<dbReference type="OrthoDB" id="6695641at2"/>
<accession>A0A2P7U0K5</accession>
<sequence>MSVYKSDGSRQCESGSGVSVQEMLRELGSIKVYAAQADVLHGVAFPAVCGGGTPNINVYVIDAKNLKKVQQRGFHLLQNKGFGMF</sequence>
<proteinExistence type="predicted"/>
<dbReference type="Proteomes" id="UP000241868">
    <property type="component" value="Unassembled WGS sequence"/>
</dbReference>
<name>A0A2P7U0K5_9NEIS</name>
<protein>
    <submittedName>
        <fullName evidence="1">Uncharacterized protein</fullName>
    </submittedName>
</protein>
<dbReference type="EMBL" id="PXYY01000031">
    <property type="protein sequence ID" value="PSJ80433.1"/>
    <property type="molecule type" value="Genomic_DNA"/>
</dbReference>
<organism evidence="1 2">
    <name type="scientific">Neisseria iguanae</name>
    <dbReference type="NCBI Taxonomy" id="90242"/>
    <lineage>
        <taxon>Bacteria</taxon>
        <taxon>Pseudomonadati</taxon>
        <taxon>Pseudomonadota</taxon>
        <taxon>Betaproteobacteria</taxon>
        <taxon>Neisseriales</taxon>
        <taxon>Neisseriaceae</taxon>
        <taxon>Neisseria</taxon>
    </lineage>
</organism>
<keyword evidence="2" id="KW-1185">Reference proteome</keyword>
<dbReference type="AlphaFoldDB" id="A0A2P7U0K5"/>
<comment type="caution">
    <text evidence="1">The sequence shown here is derived from an EMBL/GenBank/DDBJ whole genome shotgun (WGS) entry which is preliminary data.</text>
</comment>
<reference evidence="1 2" key="1">
    <citation type="submission" date="2018-03" db="EMBL/GenBank/DDBJ databases">
        <title>Neisseria weixii sp. nov., isolated from the intestinal contents of Tibetan Plateau pika (Ochotona curzoniae) in Yushu, Qinghai Province, China.</title>
        <authorList>
            <person name="Gui Z."/>
        </authorList>
    </citation>
    <scope>NUCLEOTIDE SEQUENCE [LARGE SCALE GENOMIC DNA]</scope>
    <source>
        <strain evidence="1 2">ATCC 51483</strain>
    </source>
</reference>